<dbReference type="Proteomes" id="UP000248349">
    <property type="component" value="Unassembled WGS sequence"/>
</dbReference>
<keyword evidence="6 8" id="KW-0256">Endoplasmic reticulum</keyword>
<feature type="domain" description="GPI ethanolamine phosphate transferase 1 C-terminal" evidence="10">
    <location>
        <begin position="271"/>
        <end position="376"/>
    </location>
</feature>
<protein>
    <recommendedName>
        <fullName evidence="4 8">GPI ethanolamine phosphate transferase 1</fullName>
        <ecNumber evidence="8">2.-.-.-</ecNumber>
    </recommendedName>
</protein>
<dbReference type="InterPro" id="IPR007070">
    <property type="entry name" value="GPI_EtnP_transferase_1"/>
</dbReference>
<comment type="similarity">
    <text evidence="3 8">Belongs to the PIGG/PIGN/PIGO family. PIGN subfamily.</text>
</comment>
<evidence type="ECO:0000313" key="12">
    <source>
        <dbReference type="Proteomes" id="UP000248349"/>
    </source>
</evidence>
<dbReference type="STRING" id="1450539.A0A318ZVF2"/>
<dbReference type="GO" id="GO:0051377">
    <property type="term" value="F:mannose-ethanolamine phosphotransferase activity"/>
    <property type="evidence" value="ECO:0007669"/>
    <property type="project" value="UniProtKB-UniRule"/>
</dbReference>
<proteinExistence type="inferred from homology"/>
<evidence type="ECO:0000313" key="11">
    <source>
        <dbReference type="EMBL" id="PYH44108.1"/>
    </source>
</evidence>
<dbReference type="AlphaFoldDB" id="A0A318ZVF2"/>
<dbReference type="OrthoDB" id="2748310at2759"/>
<organism evidence="11 12">
    <name type="scientific">Aspergillus saccharolyticus JOP 1030-1</name>
    <dbReference type="NCBI Taxonomy" id="1450539"/>
    <lineage>
        <taxon>Eukaryota</taxon>
        <taxon>Fungi</taxon>
        <taxon>Dikarya</taxon>
        <taxon>Ascomycota</taxon>
        <taxon>Pezizomycotina</taxon>
        <taxon>Eurotiomycetes</taxon>
        <taxon>Eurotiomycetidae</taxon>
        <taxon>Eurotiales</taxon>
        <taxon>Aspergillaceae</taxon>
        <taxon>Aspergillus</taxon>
        <taxon>Aspergillus subgen. Circumdati</taxon>
    </lineage>
</organism>
<dbReference type="GO" id="GO:0005789">
    <property type="term" value="C:endoplasmic reticulum membrane"/>
    <property type="evidence" value="ECO:0007669"/>
    <property type="project" value="UniProtKB-SubCell"/>
</dbReference>
<comment type="subcellular location">
    <subcellularLocation>
        <location evidence="1 8">Endoplasmic reticulum membrane</location>
        <topology evidence="1 8">Multi-pass membrane protein</topology>
    </subcellularLocation>
</comment>
<dbReference type="GeneID" id="37078690"/>
<evidence type="ECO:0000256" key="7">
    <source>
        <dbReference type="ARBA" id="ARBA00024850"/>
    </source>
</evidence>
<sequence>MARMGRIGFNGSAIVFHLGQSRYPLASREENGFAMASAPTKSSNSFLTLPGRQNDSSAREDLVPMAPFLRSRSSITEPLASRTCASPQSPDRAMSLSSRGLFADVAAVTTCWKLNPVNFDSVRKSFEEAVTDQGLYARSRAGWDFAYSASAGPGHDGPCTSPLLAGVSRNIRFVDHEMQEFTEIIKQFYGDDKTAFIFTADHGMSNWGSHGDGHPHNTRTVPRGKEAPGHEDGLTAGYLGWIEFAFTTSVDLHVLHGKVDARRSPGLIHSFILILFWDEVFAWSRRALAEGKKQPFSQFSKTDAVRAALNCAAYLALLEVMVQNHYKREVYTIVYLFAIAWPLLYGTNLIRINFPSVLHALSCAAMSVFTLLPANK</sequence>
<evidence type="ECO:0000256" key="4">
    <source>
        <dbReference type="ARBA" id="ARBA00020831"/>
    </source>
</evidence>
<dbReference type="Pfam" id="PF04987">
    <property type="entry name" value="PigN"/>
    <property type="match status" value="1"/>
</dbReference>
<dbReference type="Gene3D" id="3.40.720.10">
    <property type="entry name" value="Alkaline Phosphatase, subunit A"/>
    <property type="match status" value="1"/>
</dbReference>
<keyword evidence="8" id="KW-0808">Transferase</keyword>
<dbReference type="InterPro" id="IPR017850">
    <property type="entry name" value="Alkaline_phosphatase_core_sf"/>
</dbReference>
<dbReference type="PANTHER" id="PTHR12250">
    <property type="entry name" value="PHOSPHATIDYLINOSITOL GLYCAN, CLASS N"/>
    <property type="match status" value="1"/>
</dbReference>
<keyword evidence="8" id="KW-0812">Transmembrane</keyword>
<keyword evidence="5 8" id="KW-0337">GPI-anchor biosynthesis</keyword>
<feature type="region of interest" description="Disordered" evidence="9">
    <location>
        <begin position="208"/>
        <end position="227"/>
    </location>
</feature>
<evidence type="ECO:0000256" key="9">
    <source>
        <dbReference type="SAM" id="MobiDB-lite"/>
    </source>
</evidence>
<dbReference type="EC" id="2.-.-.-" evidence="8"/>
<comment type="caution">
    <text evidence="8">Lacks conserved residue(s) required for the propagation of feature annotation.</text>
</comment>
<evidence type="ECO:0000256" key="5">
    <source>
        <dbReference type="ARBA" id="ARBA00022502"/>
    </source>
</evidence>
<evidence type="ECO:0000256" key="2">
    <source>
        <dbReference type="ARBA" id="ARBA00004687"/>
    </source>
</evidence>
<evidence type="ECO:0000256" key="3">
    <source>
        <dbReference type="ARBA" id="ARBA00008400"/>
    </source>
</evidence>
<dbReference type="GO" id="GO:0006506">
    <property type="term" value="P:GPI anchor biosynthetic process"/>
    <property type="evidence" value="ECO:0007669"/>
    <property type="project" value="UniProtKB-UniPathway"/>
</dbReference>
<keyword evidence="8" id="KW-0472">Membrane</keyword>
<reference evidence="11 12" key="1">
    <citation type="submission" date="2016-12" db="EMBL/GenBank/DDBJ databases">
        <title>The genomes of Aspergillus section Nigri reveals drivers in fungal speciation.</title>
        <authorList>
            <consortium name="DOE Joint Genome Institute"/>
            <person name="Vesth T.C."/>
            <person name="Nybo J."/>
            <person name="Theobald S."/>
            <person name="Brandl J."/>
            <person name="Frisvad J.C."/>
            <person name="Nielsen K.F."/>
            <person name="Lyhne E.K."/>
            <person name="Kogle M.E."/>
            <person name="Kuo A."/>
            <person name="Riley R."/>
            <person name="Clum A."/>
            <person name="Nolan M."/>
            <person name="Lipzen A."/>
            <person name="Salamov A."/>
            <person name="Henrissat B."/>
            <person name="Wiebenga A."/>
            <person name="De Vries R.P."/>
            <person name="Grigoriev I.V."/>
            <person name="Mortensen U.H."/>
            <person name="Andersen M.R."/>
            <person name="Baker S.E."/>
        </authorList>
    </citation>
    <scope>NUCLEOTIDE SEQUENCE [LARGE SCALE GENOMIC DNA]</scope>
    <source>
        <strain evidence="11 12">JOP 1030-1</strain>
    </source>
</reference>
<evidence type="ECO:0000259" key="10">
    <source>
        <dbReference type="Pfam" id="PF04987"/>
    </source>
</evidence>
<accession>A0A318ZVF2</accession>
<evidence type="ECO:0000256" key="6">
    <source>
        <dbReference type="ARBA" id="ARBA00022824"/>
    </source>
</evidence>
<dbReference type="PANTHER" id="PTHR12250:SF0">
    <property type="entry name" value="GPI ETHANOLAMINE PHOSPHATE TRANSFERASE 1"/>
    <property type="match status" value="1"/>
</dbReference>
<dbReference type="EMBL" id="KZ821239">
    <property type="protein sequence ID" value="PYH44108.1"/>
    <property type="molecule type" value="Genomic_DNA"/>
</dbReference>
<gene>
    <name evidence="11" type="ORF">BP01DRAFT_383908</name>
</gene>
<dbReference type="UniPathway" id="UPA00196"/>
<keyword evidence="12" id="KW-1185">Reference proteome</keyword>
<dbReference type="SUPFAM" id="SSF53649">
    <property type="entry name" value="Alkaline phosphatase-like"/>
    <property type="match status" value="1"/>
</dbReference>
<dbReference type="InterPro" id="IPR017852">
    <property type="entry name" value="GPI_EtnP_transferase_1_C"/>
</dbReference>
<name>A0A318ZVF2_9EURO</name>
<feature type="transmembrane region" description="Helical" evidence="8">
    <location>
        <begin position="329"/>
        <end position="346"/>
    </location>
</feature>
<keyword evidence="8" id="KW-1133">Transmembrane helix</keyword>
<comment type="function">
    <text evidence="7 8">Ethanolamine phosphate transferase involved in glycosylphosphatidylinositol-anchor biosynthesis. Transfers ethanolamine phosphate to the first alpha-1,4-linked mannose of the glycosylphosphatidylinositol precursor of GPI-anchor.</text>
</comment>
<evidence type="ECO:0000256" key="8">
    <source>
        <dbReference type="RuleBase" id="RU367138"/>
    </source>
</evidence>
<evidence type="ECO:0000256" key="1">
    <source>
        <dbReference type="ARBA" id="ARBA00004477"/>
    </source>
</evidence>
<dbReference type="RefSeq" id="XP_025430090.1">
    <property type="nucleotide sequence ID" value="XM_025577461.1"/>
</dbReference>
<comment type="pathway">
    <text evidence="2 8">Glycolipid biosynthesis; glycosylphosphatidylinositol-anchor biosynthesis.</text>
</comment>